<dbReference type="STRING" id="760192.Halhy_2302"/>
<organism evidence="1 2">
    <name type="scientific">Haliscomenobacter hydrossis (strain ATCC 27775 / DSM 1100 / LMG 10767 / O)</name>
    <dbReference type="NCBI Taxonomy" id="760192"/>
    <lineage>
        <taxon>Bacteria</taxon>
        <taxon>Pseudomonadati</taxon>
        <taxon>Bacteroidota</taxon>
        <taxon>Saprospiria</taxon>
        <taxon>Saprospirales</taxon>
        <taxon>Haliscomenobacteraceae</taxon>
        <taxon>Haliscomenobacter</taxon>
    </lineage>
</organism>
<sequence length="155" mass="17169">MSATTSTGKALTTKTTFSRETAVSIEIQADASIVWSLLTNAADFARWNSTVVSIKGDIALGETIQLISTLDPKRTFKLKVREFEADKRLAWGDAMGNRVYTLSKNDQGNTVFSMQEKIGGLMFPLFARFIPPFDASFEQFAADLKKEAENIMQSN</sequence>
<dbReference type="Gene3D" id="3.30.530.20">
    <property type="match status" value="1"/>
</dbReference>
<dbReference type="RefSeq" id="WP_013764731.1">
    <property type="nucleotide sequence ID" value="NC_015510.1"/>
</dbReference>
<evidence type="ECO:0000313" key="2">
    <source>
        <dbReference type="Proteomes" id="UP000008461"/>
    </source>
</evidence>
<gene>
    <name evidence="1" type="ordered locus">Halhy_2302</name>
</gene>
<dbReference type="InterPro" id="IPR023393">
    <property type="entry name" value="START-like_dom_sf"/>
</dbReference>
<dbReference type="HOGENOM" id="CLU_069867_4_0_10"/>
<accession>F4KU84</accession>
<reference key="2">
    <citation type="submission" date="2011-04" db="EMBL/GenBank/DDBJ databases">
        <title>Complete sequence of chromosome of Haliscomenobacter hydrossis DSM 1100.</title>
        <authorList>
            <consortium name="US DOE Joint Genome Institute (JGI-PGF)"/>
            <person name="Lucas S."/>
            <person name="Han J."/>
            <person name="Lapidus A."/>
            <person name="Bruce D."/>
            <person name="Goodwin L."/>
            <person name="Pitluck S."/>
            <person name="Peters L."/>
            <person name="Kyrpides N."/>
            <person name="Mavromatis K."/>
            <person name="Ivanova N."/>
            <person name="Ovchinnikova G."/>
            <person name="Pagani I."/>
            <person name="Daligault H."/>
            <person name="Detter J.C."/>
            <person name="Han C."/>
            <person name="Land M."/>
            <person name="Hauser L."/>
            <person name="Markowitz V."/>
            <person name="Cheng J.-F."/>
            <person name="Hugenholtz P."/>
            <person name="Woyke T."/>
            <person name="Wu D."/>
            <person name="Verbarg S."/>
            <person name="Frueling A."/>
            <person name="Brambilla E."/>
            <person name="Klenk H.-P."/>
            <person name="Eisen J.A."/>
        </authorList>
    </citation>
    <scope>NUCLEOTIDE SEQUENCE</scope>
    <source>
        <strain>DSM 1100</strain>
    </source>
</reference>
<dbReference type="eggNOG" id="COG3832">
    <property type="taxonomic scope" value="Bacteria"/>
</dbReference>
<dbReference type="Proteomes" id="UP000008461">
    <property type="component" value="Chromosome"/>
</dbReference>
<dbReference type="CDD" id="cd07822">
    <property type="entry name" value="SRPBCC_4"/>
    <property type="match status" value="1"/>
</dbReference>
<proteinExistence type="predicted"/>
<protein>
    <submittedName>
        <fullName evidence="1">Polyketide cyclase/dehydrase</fullName>
    </submittedName>
</protein>
<keyword evidence="2" id="KW-1185">Reference proteome</keyword>
<dbReference type="OrthoDB" id="191189at2"/>
<reference evidence="1 2" key="1">
    <citation type="journal article" date="2011" name="Stand. Genomic Sci.">
        <title>Complete genome sequence of Haliscomenobacter hydrossis type strain (O).</title>
        <authorList>
            <consortium name="US DOE Joint Genome Institute (JGI-PGF)"/>
            <person name="Daligault H."/>
            <person name="Lapidus A."/>
            <person name="Zeytun A."/>
            <person name="Nolan M."/>
            <person name="Lucas S."/>
            <person name="Del Rio T.G."/>
            <person name="Tice H."/>
            <person name="Cheng J.F."/>
            <person name="Tapia R."/>
            <person name="Han C."/>
            <person name="Goodwin L."/>
            <person name="Pitluck S."/>
            <person name="Liolios K."/>
            <person name="Pagani I."/>
            <person name="Ivanova N."/>
            <person name="Huntemann M."/>
            <person name="Mavromatis K."/>
            <person name="Mikhailova N."/>
            <person name="Pati A."/>
            <person name="Chen A."/>
            <person name="Palaniappan K."/>
            <person name="Land M."/>
            <person name="Hauser L."/>
            <person name="Brambilla E.M."/>
            <person name="Rohde M."/>
            <person name="Verbarg S."/>
            <person name="Goker M."/>
            <person name="Bristow J."/>
            <person name="Eisen J.A."/>
            <person name="Markowitz V."/>
            <person name="Hugenholtz P."/>
            <person name="Kyrpides N.C."/>
            <person name="Klenk H.P."/>
            <person name="Woyke T."/>
        </authorList>
    </citation>
    <scope>NUCLEOTIDE SEQUENCE [LARGE SCALE GENOMIC DNA]</scope>
    <source>
        <strain evidence="2">ATCC 27775 / DSM 1100 / LMG 10767 / O</strain>
    </source>
</reference>
<dbReference type="AlphaFoldDB" id="F4KU84"/>
<dbReference type="EMBL" id="CP002691">
    <property type="protein sequence ID" value="AEE50181.1"/>
    <property type="molecule type" value="Genomic_DNA"/>
</dbReference>
<dbReference type="Pfam" id="PF10604">
    <property type="entry name" value="Polyketide_cyc2"/>
    <property type="match status" value="1"/>
</dbReference>
<dbReference type="KEGG" id="hhy:Halhy_2302"/>
<name>F4KU84_HALH1</name>
<dbReference type="SUPFAM" id="SSF55961">
    <property type="entry name" value="Bet v1-like"/>
    <property type="match status" value="1"/>
</dbReference>
<evidence type="ECO:0000313" key="1">
    <source>
        <dbReference type="EMBL" id="AEE50181.1"/>
    </source>
</evidence>
<dbReference type="InterPro" id="IPR019587">
    <property type="entry name" value="Polyketide_cyclase/dehydratase"/>
</dbReference>